<protein>
    <submittedName>
        <fullName evidence="1">Uncharacterized protein</fullName>
    </submittedName>
</protein>
<keyword evidence="2" id="KW-1185">Reference proteome</keyword>
<name>A0A2N3I535_9BACT</name>
<dbReference type="EMBL" id="MVDE01000019">
    <property type="protein sequence ID" value="PKQ65363.1"/>
    <property type="molecule type" value="Genomic_DNA"/>
</dbReference>
<dbReference type="AlphaFoldDB" id="A0A2N3I535"/>
<sequence>MLQFLLWISLLFPSQNNVQINQVHDFISVDHLGNIFVVNKSELIEFNSKGEKLTVFSNSMLGSICHIDVSNPLRILIFYNDFNQILFLDRNLAEIGGEIDLFEFSDNETELVCTSANGGFWMYNSNDNQAIHISDIGKIINQSSLLNSFYQDCIPDKMLEYNNDLYLLYPKMGILNLDRNGQFKKKIPQPGIKNFQISKNTLLYTTESGIYSFQPMSREDKLIFSLEDLKDSQLIIRNNNLYVSNKKSISIKALTL</sequence>
<proteinExistence type="predicted"/>
<dbReference type="Proteomes" id="UP000233618">
    <property type="component" value="Unassembled WGS sequence"/>
</dbReference>
<comment type="caution">
    <text evidence="1">The sequence shown here is derived from an EMBL/GenBank/DDBJ whole genome shotgun (WGS) entry which is preliminary data.</text>
</comment>
<dbReference type="SUPFAM" id="SSF69322">
    <property type="entry name" value="Tricorn protease domain 2"/>
    <property type="match status" value="1"/>
</dbReference>
<evidence type="ECO:0000313" key="2">
    <source>
        <dbReference type="Proteomes" id="UP000233618"/>
    </source>
</evidence>
<accession>A0A2N3I535</accession>
<organism evidence="1 2">
    <name type="scientific">Labilibaculum manganireducens</name>
    <dbReference type="NCBI Taxonomy" id="1940525"/>
    <lineage>
        <taxon>Bacteria</taxon>
        <taxon>Pseudomonadati</taxon>
        <taxon>Bacteroidota</taxon>
        <taxon>Bacteroidia</taxon>
        <taxon>Marinilabiliales</taxon>
        <taxon>Marinifilaceae</taxon>
        <taxon>Labilibaculum</taxon>
    </lineage>
</organism>
<gene>
    <name evidence="1" type="ORF">BZG01_12955</name>
</gene>
<evidence type="ECO:0000313" key="1">
    <source>
        <dbReference type="EMBL" id="PKQ65363.1"/>
    </source>
</evidence>
<reference evidence="1 2" key="1">
    <citation type="journal article" date="2017" name="Front. Microbiol.">
        <title>Labilibaculum manganireducens gen. nov., sp. nov. and Labilibaculum filiforme sp. nov., Novel Bacteroidetes Isolated from Subsurface Sediments of the Baltic Sea.</title>
        <authorList>
            <person name="Vandieken V."/>
            <person name="Marshall I.P."/>
            <person name="Niemann H."/>
            <person name="Engelen B."/>
            <person name="Cypionka H."/>
        </authorList>
    </citation>
    <scope>NUCLEOTIDE SEQUENCE [LARGE SCALE GENOMIC DNA]</scope>
    <source>
        <strain evidence="1 2">59.10-2M</strain>
    </source>
</reference>
<dbReference type="RefSeq" id="WP_101310274.1">
    <property type="nucleotide sequence ID" value="NZ_MVDE01000019.1"/>
</dbReference>